<dbReference type="SUPFAM" id="SSF56014">
    <property type="entry name" value="Nitrite and sulphite reductase 4Fe-4S domain-like"/>
    <property type="match status" value="1"/>
</dbReference>
<dbReference type="EMBL" id="APLQ01000014">
    <property type="protein sequence ID" value="ENO14159.1"/>
    <property type="molecule type" value="Genomic_DNA"/>
</dbReference>
<dbReference type="Pfam" id="PF03460">
    <property type="entry name" value="NIR_SIR_ferr"/>
    <property type="match status" value="1"/>
</dbReference>
<dbReference type="OrthoDB" id="7459360at2"/>
<sequence length="378" mass="40659">MADNISIKGWCPGAWRPMPSGDGLLVRVRPERAMLDRNQVLALCEASETFGNGIIHLTNRANLQLRGVKEKHWRPLLDMLMGAGLVDSDPAREGQRNLLLAPDWGAGDVTDRLARQLLERLSELPSLPAKVGFAIDAGRNPILAGDSADFRIERGLTGELIVRADGHATGTVAHSERGAVDLIIRLARWFMATGGADSGRMSRHSQPLPPWAQAQVAPSTPRRPLSLGDHALGAVYGLTFGQVEAAALRDAVGPEYVTGIRVTPWRRLLVEGAEVRPLPGLLDNDDAPQLRVDACPGAPHCEQATVATRELANSLSRHVAGRLHVSGCSKGCARRQPADVCVVGDSGRYQLIFQGRADGIADVTDLTESQVLTYFGVN</sequence>
<keyword evidence="2" id="KW-0349">Heme</keyword>
<evidence type="ECO:0000256" key="4">
    <source>
        <dbReference type="ARBA" id="ARBA00023002"/>
    </source>
</evidence>
<dbReference type="STRING" id="626887.J057_22235"/>
<dbReference type="InterPro" id="IPR051329">
    <property type="entry name" value="NIR_SIR_4Fe-4S"/>
</dbReference>
<keyword evidence="10" id="KW-1185">Reference proteome</keyword>
<organism evidence="9 10">
    <name type="scientific">Marinobacter nanhaiticus D15-8W</name>
    <dbReference type="NCBI Taxonomy" id="626887"/>
    <lineage>
        <taxon>Bacteria</taxon>
        <taxon>Pseudomonadati</taxon>
        <taxon>Pseudomonadota</taxon>
        <taxon>Gammaproteobacteria</taxon>
        <taxon>Pseudomonadales</taxon>
        <taxon>Marinobacteraceae</taxon>
        <taxon>Marinobacter</taxon>
    </lineage>
</organism>
<evidence type="ECO:0000256" key="6">
    <source>
        <dbReference type="ARBA" id="ARBA00023014"/>
    </source>
</evidence>
<dbReference type="PANTHER" id="PTHR32439:SF9">
    <property type="entry name" value="BLR3264 PROTEIN"/>
    <property type="match status" value="1"/>
</dbReference>
<dbReference type="PANTHER" id="PTHR32439">
    <property type="entry name" value="FERREDOXIN--NITRITE REDUCTASE, CHLOROPLASTIC"/>
    <property type="match status" value="1"/>
</dbReference>
<dbReference type="GO" id="GO:0046872">
    <property type="term" value="F:metal ion binding"/>
    <property type="evidence" value="ECO:0007669"/>
    <property type="project" value="UniProtKB-KW"/>
</dbReference>
<dbReference type="InterPro" id="IPR005117">
    <property type="entry name" value="NiRdtase/SiRdtase_haem-b_fer"/>
</dbReference>
<name>N6W240_9GAMM</name>
<dbReference type="Gene3D" id="3.90.480.10">
    <property type="entry name" value="Sulfite Reductase Hemoprotein,Domain 2"/>
    <property type="match status" value="1"/>
</dbReference>
<dbReference type="Proteomes" id="UP000013165">
    <property type="component" value="Unassembled WGS sequence"/>
</dbReference>
<evidence type="ECO:0000256" key="1">
    <source>
        <dbReference type="ARBA" id="ARBA00022485"/>
    </source>
</evidence>
<accession>N6W240</accession>
<protein>
    <submittedName>
        <fullName evidence="9">Cobalamin biosynthesis protein CobG</fullName>
    </submittedName>
</protein>
<evidence type="ECO:0000313" key="10">
    <source>
        <dbReference type="Proteomes" id="UP000013165"/>
    </source>
</evidence>
<dbReference type="GO" id="GO:0016491">
    <property type="term" value="F:oxidoreductase activity"/>
    <property type="evidence" value="ECO:0007669"/>
    <property type="project" value="UniProtKB-KW"/>
</dbReference>
<evidence type="ECO:0000259" key="8">
    <source>
        <dbReference type="Pfam" id="PF03460"/>
    </source>
</evidence>
<dbReference type="eggNOG" id="COG0155">
    <property type="taxonomic scope" value="Bacteria"/>
</dbReference>
<dbReference type="InterPro" id="IPR045854">
    <property type="entry name" value="NO2/SO3_Rdtase_4Fe4S_sf"/>
</dbReference>
<evidence type="ECO:0000256" key="2">
    <source>
        <dbReference type="ARBA" id="ARBA00022617"/>
    </source>
</evidence>
<dbReference type="HOGENOM" id="CLU_015667_3_2_6"/>
<keyword evidence="3" id="KW-0479">Metal-binding</keyword>
<dbReference type="RefSeq" id="WP_004582378.1">
    <property type="nucleotide sequence ID" value="NZ_AP028878.1"/>
</dbReference>
<feature type="domain" description="Nitrite/Sulfite reductase ferredoxin-like" evidence="8">
    <location>
        <begin position="17"/>
        <end position="80"/>
    </location>
</feature>
<feature type="region of interest" description="Disordered" evidence="7">
    <location>
        <begin position="198"/>
        <end position="222"/>
    </location>
</feature>
<evidence type="ECO:0000256" key="3">
    <source>
        <dbReference type="ARBA" id="ARBA00022723"/>
    </source>
</evidence>
<keyword evidence="6" id="KW-0411">Iron-sulfur</keyword>
<dbReference type="PATRIC" id="fig|626887.3.peg.4447"/>
<evidence type="ECO:0000256" key="7">
    <source>
        <dbReference type="SAM" id="MobiDB-lite"/>
    </source>
</evidence>
<dbReference type="Gene3D" id="3.30.413.10">
    <property type="entry name" value="Sulfite Reductase Hemoprotein, domain 1"/>
    <property type="match status" value="2"/>
</dbReference>
<keyword evidence="1" id="KW-0004">4Fe-4S</keyword>
<proteinExistence type="predicted"/>
<keyword evidence="5" id="KW-0408">Iron</keyword>
<evidence type="ECO:0000256" key="5">
    <source>
        <dbReference type="ARBA" id="ARBA00023004"/>
    </source>
</evidence>
<dbReference type="AlphaFoldDB" id="N6W240"/>
<gene>
    <name evidence="9" type="ORF">J057_22235</name>
</gene>
<dbReference type="InterPro" id="IPR036136">
    <property type="entry name" value="Nit/Sulf_reduc_fer-like_dom_sf"/>
</dbReference>
<dbReference type="SUPFAM" id="SSF55124">
    <property type="entry name" value="Nitrite/Sulfite reductase N-terminal domain-like"/>
    <property type="match status" value="1"/>
</dbReference>
<keyword evidence="4" id="KW-0560">Oxidoreductase</keyword>
<dbReference type="GO" id="GO:0051539">
    <property type="term" value="F:4 iron, 4 sulfur cluster binding"/>
    <property type="evidence" value="ECO:0007669"/>
    <property type="project" value="UniProtKB-KW"/>
</dbReference>
<evidence type="ECO:0000313" key="9">
    <source>
        <dbReference type="EMBL" id="ENO14159.1"/>
    </source>
</evidence>
<reference evidence="9 10" key="1">
    <citation type="journal article" date="2013" name="Genome Announc.">
        <title>Genome Sequence of the Polycyclic Aromatic Hydrocarbon-Degrading Bacterium Strain Marinobacter nanhaiticus D15-8WT.</title>
        <authorList>
            <person name="Cui Z."/>
            <person name="Gao W."/>
            <person name="Li Q."/>
            <person name="Xu G."/>
            <person name="Zheng L."/>
        </authorList>
    </citation>
    <scope>NUCLEOTIDE SEQUENCE [LARGE SCALE GENOMIC DNA]</scope>
    <source>
        <strain evidence="9 10">D15-8W</strain>
    </source>
</reference>
<comment type="caution">
    <text evidence="9">The sequence shown here is derived from an EMBL/GenBank/DDBJ whole genome shotgun (WGS) entry which is preliminary data.</text>
</comment>